<evidence type="ECO:0000256" key="4">
    <source>
        <dbReference type="ARBA" id="ARBA00022640"/>
    </source>
</evidence>
<dbReference type="PROSITE" id="PS50011">
    <property type="entry name" value="PROTEIN_KINASE_DOM"/>
    <property type="match status" value="1"/>
</dbReference>
<dbReference type="GO" id="GO:0005524">
    <property type="term" value="F:ATP binding"/>
    <property type="evidence" value="ECO:0007669"/>
    <property type="project" value="UniProtKB-UniRule"/>
</dbReference>
<evidence type="ECO:0000256" key="13">
    <source>
        <dbReference type="ARBA" id="ARBA00048679"/>
    </source>
</evidence>
<evidence type="ECO:0000256" key="12">
    <source>
        <dbReference type="ARBA" id="ARBA00047899"/>
    </source>
</evidence>
<keyword evidence="9" id="KW-0809">Transit peptide</keyword>
<accession>A0A2Z7B8E3</accession>
<feature type="domain" description="Protein kinase" evidence="15">
    <location>
        <begin position="151"/>
        <end position="506"/>
    </location>
</feature>
<comment type="catalytic activity">
    <reaction evidence="13">
        <text>L-seryl-[protein] + ATP = O-phospho-L-seryl-[protein] + ADP + H(+)</text>
        <dbReference type="Rhea" id="RHEA:17989"/>
        <dbReference type="Rhea" id="RHEA-COMP:9863"/>
        <dbReference type="Rhea" id="RHEA-COMP:11604"/>
        <dbReference type="ChEBI" id="CHEBI:15378"/>
        <dbReference type="ChEBI" id="CHEBI:29999"/>
        <dbReference type="ChEBI" id="CHEBI:30616"/>
        <dbReference type="ChEBI" id="CHEBI:83421"/>
        <dbReference type="ChEBI" id="CHEBI:456216"/>
        <dbReference type="EC" id="2.7.11.1"/>
    </reaction>
</comment>
<evidence type="ECO:0000313" key="17">
    <source>
        <dbReference type="Proteomes" id="UP000250235"/>
    </source>
</evidence>
<dbReference type="GO" id="GO:0042548">
    <property type="term" value="P:regulation of photosynthesis, light reaction"/>
    <property type="evidence" value="ECO:0007669"/>
    <property type="project" value="UniProtKB-ARBA"/>
</dbReference>
<dbReference type="SMART" id="SM00220">
    <property type="entry name" value="S_TKc"/>
    <property type="match status" value="1"/>
</dbReference>
<feature type="binding site" evidence="14">
    <location>
        <position position="183"/>
    </location>
    <ligand>
        <name>ATP</name>
        <dbReference type="ChEBI" id="CHEBI:30616"/>
    </ligand>
</feature>
<dbReference type="SUPFAM" id="SSF56112">
    <property type="entry name" value="Protein kinase-like (PK-like)"/>
    <property type="match status" value="1"/>
</dbReference>
<evidence type="ECO:0000256" key="5">
    <source>
        <dbReference type="ARBA" id="ARBA00022679"/>
    </source>
</evidence>
<dbReference type="EMBL" id="KV008292">
    <property type="protein sequence ID" value="KZV30391.1"/>
    <property type="molecule type" value="Genomic_DNA"/>
</dbReference>
<evidence type="ECO:0000256" key="3">
    <source>
        <dbReference type="ARBA" id="ARBA00022528"/>
    </source>
</evidence>
<sequence>MATVATGTCVGLGGVKLQSFNTKPLSSFLGKKLNIKNLSKSRGANERYSTSKARNMVVFASAGEIFNLFHDLFLGVGVGLPCTVMECGDIIYRSTLPKSNGIAVTVPGVILALGTLSYLWATPGVAPGFFDMFVLAPLERLFRPTYKKDDIVLGKKLGEGSFGVVYKASLAKKSSKYNDLVLKKATEYGAVEIWMNERVRRACANSCADFLYGFLESSPKRGAEYWLLWKFEGESTLADLLQSKEFPYNVGSLTEYHSLLVTSNGNISSFEVVIDPGDHLLDATMLSVEALILGEVLDAPRGLERENRIIQTIMRQLLFALEGLHSTGIVHRDIKPQNVIFSEDSRTFKIIDLGAATDLRVGINYIPKEFLLDPRYAAPEQYIMSTQTPSAPSLPVATALSPVLWQLNLPDRFDIYSAGLIFLQMAFPALRSNSALIQFNRQLKRCEYDLTAWRKTVEPRASPDLRRGFELLDLDGGIGWELLMSMVRYKARKRISAKAALAHPYFDKEGQLALSFVQSLRLQLIRATQQDYSDAAKWVIQLMAKSGTQKDGGFTEAQLQELKEVAPKKKPSMERNVLASALRLQRKIIRTINESVDELNERRKSLWWSKWIPREE</sequence>
<dbReference type="OrthoDB" id="10252171at2759"/>
<protein>
    <recommendedName>
        <fullName evidence="1">non-specific serine/threonine protein kinase</fullName>
        <ecNumber evidence="1">2.7.11.1</ecNumber>
    </recommendedName>
</protein>
<keyword evidence="10" id="KW-0793">Thylakoid</keyword>
<dbReference type="Pfam" id="PF00069">
    <property type="entry name" value="Pkinase"/>
    <property type="match status" value="1"/>
</dbReference>
<evidence type="ECO:0000256" key="9">
    <source>
        <dbReference type="ARBA" id="ARBA00022946"/>
    </source>
</evidence>
<evidence type="ECO:0000256" key="6">
    <source>
        <dbReference type="ARBA" id="ARBA00022741"/>
    </source>
</evidence>
<dbReference type="InterPro" id="IPR011009">
    <property type="entry name" value="Kinase-like_dom_sf"/>
</dbReference>
<keyword evidence="2" id="KW-0723">Serine/threonine-protein kinase</keyword>
<organism evidence="16 17">
    <name type="scientific">Dorcoceras hygrometricum</name>
    <dbReference type="NCBI Taxonomy" id="472368"/>
    <lineage>
        <taxon>Eukaryota</taxon>
        <taxon>Viridiplantae</taxon>
        <taxon>Streptophyta</taxon>
        <taxon>Embryophyta</taxon>
        <taxon>Tracheophyta</taxon>
        <taxon>Spermatophyta</taxon>
        <taxon>Magnoliopsida</taxon>
        <taxon>eudicotyledons</taxon>
        <taxon>Gunneridae</taxon>
        <taxon>Pentapetalae</taxon>
        <taxon>asterids</taxon>
        <taxon>lamiids</taxon>
        <taxon>Lamiales</taxon>
        <taxon>Gesneriaceae</taxon>
        <taxon>Didymocarpoideae</taxon>
        <taxon>Trichosporeae</taxon>
        <taxon>Loxocarpinae</taxon>
        <taxon>Dorcoceras</taxon>
    </lineage>
</organism>
<evidence type="ECO:0000259" key="15">
    <source>
        <dbReference type="PROSITE" id="PS50011"/>
    </source>
</evidence>
<dbReference type="InterPro" id="IPR008271">
    <property type="entry name" value="Ser/Thr_kinase_AS"/>
</dbReference>
<evidence type="ECO:0000256" key="14">
    <source>
        <dbReference type="PROSITE-ProRule" id="PRU10141"/>
    </source>
</evidence>
<dbReference type="PANTHER" id="PTHR46699">
    <property type="entry name" value="SERINE/THREONINE-PROTEIN KINASE STN8, CHLOROPLASTIC-RELATED"/>
    <property type="match status" value="1"/>
</dbReference>
<keyword evidence="7" id="KW-0418">Kinase</keyword>
<dbReference type="AlphaFoldDB" id="A0A2Z7B8E3"/>
<proteinExistence type="predicted"/>
<dbReference type="PROSITE" id="PS00108">
    <property type="entry name" value="PROTEIN_KINASE_ST"/>
    <property type="match status" value="1"/>
</dbReference>
<keyword evidence="8 14" id="KW-0067">ATP-binding</keyword>
<dbReference type="CDD" id="cd14013">
    <property type="entry name" value="STKc_SNT7_plant"/>
    <property type="match status" value="1"/>
</dbReference>
<keyword evidence="3" id="KW-0150">Chloroplast</keyword>
<keyword evidence="4" id="KW-0934">Plastid</keyword>
<reference evidence="16 17" key="1">
    <citation type="journal article" date="2015" name="Proc. Natl. Acad. Sci. U.S.A.">
        <title>The resurrection genome of Boea hygrometrica: A blueprint for survival of dehydration.</title>
        <authorList>
            <person name="Xiao L."/>
            <person name="Yang G."/>
            <person name="Zhang L."/>
            <person name="Yang X."/>
            <person name="Zhao S."/>
            <person name="Ji Z."/>
            <person name="Zhou Q."/>
            <person name="Hu M."/>
            <person name="Wang Y."/>
            <person name="Chen M."/>
            <person name="Xu Y."/>
            <person name="Jin H."/>
            <person name="Xiao X."/>
            <person name="Hu G."/>
            <person name="Bao F."/>
            <person name="Hu Y."/>
            <person name="Wan P."/>
            <person name="Li L."/>
            <person name="Deng X."/>
            <person name="Kuang T."/>
            <person name="Xiang C."/>
            <person name="Zhu J.K."/>
            <person name="Oliver M.J."/>
            <person name="He Y."/>
        </authorList>
    </citation>
    <scope>NUCLEOTIDE SEQUENCE [LARGE SCALE GENOMIC DNA]</scope>
    <source>
        <strain evidence="17">cv. XS01</strain>
    </source>
</reference>
<name>A0A2Z7B8E3_9LAMI</name>
<dbReference type="InterPro" id="IPR017441">
    <property type="entry name" value="Protein_kinase_ATP_BS"/>
</dbReference>
<dbReference type="FunFam" id="1.10.510.10:FF:000678">
    <property type="entry name" value="Serine/threonine-protein kinase STN7, chloroplastic"/>
    <property type="match status" value="1"/>
</dbReference>
<dbReference type="Gene3D" id="1.10.510.10">
    <property type="entry name" value="Transferase(Phosphotransferase) domain 1"/>
    <property type="match status" value="1"/>
</dbReference>
<dbReference type="PROSITE" id="PS00107">
    <property type="entry name" value="PROTEIN_KINASE_ATP"/>
    <property type="match status" value="1"/>
</dbReference>
<comment type="catalytic activity">
    <reaction evidence="12">
        <text>L-threonyl-[protein] + ATP = O-phospho-L-threonyl-[protein] + ADP + H(+)</text>
        <dbReference type="Rhea" id="RHEA:46608"/>
        <dbReference type="Rhea" id="RHEA-COMP:11060"/>
        <dbReference type="Rhea" id="RHEA-COMP:11605"/>
        <dbReference type="ChEBI" id="CHEBI:15378"/>
        <dbReference type="ChEBI" id="CHEBI:30013"/>
        <dbReference type="ChEBI" id="CHEBI:30616"/>
        <dbReference type="ChEBI" id="CHEBI:61977"/>
        <dbReference type="ChEBI" id="CHEBI:456216"/>
        <dbReference type="EC" id="2.7.11.1"/>
    </reaction>
</comment>
<evidence type="ECO:0000256" key="1">
    <source>
        <dbReference type="ARBA" id="ARBA00012513"/>
    </source>
</evidence>
<comment type="subcellular location">
    <subcellularLocation>
        <location evidence="11">Plastid</location>
        <location evidence="11">Chloroplast thylakoid</location>
    </subcellularLocation>
</comment>
<evidence type="ECO:0000313" key="16">
    <source>
        <dbReference type="EMBL" id="KZV30391.1"/>
    </source>
</evidence>
<gene>
    <name evidence="16" type="ORF">F511_34824</name>
</gene>
<keyword evidence="5" id="KW-0808">Transferase</keyword>
<evidence type="ECO:0000256" key="2">
    <source>
        <dbReference type="ARBA" id="ARBA00022527"/>
    </source>
</evidence>
<evidence type="ECO:0000256" key="8">
    <source>
        <dbReference type="ARBA" id="ARBA00022840"/>
    </source>
</evidence>
<evidence type="ECO:0000256" key="11">
    <source>
        <dbReference type="ARBA" id="ARBA00046272"/>
    </source>
</evidence>
<evidence type="ECO:0000256" key="7">
    <source>
        <dbReference type="ARBA" id="ARBA00022777"/>
    </source>
</evidence>
<dbReference type="GO" id="GO:0004674">
    <property type="term" value="F:protein serine/threonine kinase activity"/>
    <property type="evidence" value="ECO:0007669"/>
    <property type="project" value="UniProtKB-KW"/>
</dbReference>
<dbReference type="Gene3D" id="3.30.200.20">
    <property type="entry name" value="Phosphorylase Kinase, domain 1"/>
    <property type="match status" value="1"/>
</dbReference>
<dbReference type="PANTHER" id="PTHR46699:SF4">
    <property type="entry name" value="SERINE_THREONINE-PROTEIN KINASE STN7, CHLOROPLASTIC"/>
    <property type="match status" value="1"/>
</dbReference>
<dbReference type="Proteomes" id="UP000250235">
    <property type="component" value="Unassembled WGS sequence"/>
</dbReference>
<dbReference type="GO" id="GO:0009534">
    <property type="term" value="C:chloroplast thylakoid"/>
    <property type="evidence" value="ECO:0007669"/>
    <property type="project" value="UniProtKB-SubCell"/>
</dbReference>
<dbReference type="InterPro" id="IPR000719">
    <property type="entry name" value="Prot_kinase_dom"/>
</dbReference>
<keyword evidence="17" id="KW-1185">Reference proteome</keyword>
<dbReference type="EC" id="2.7.11.1" evidence="1"/>
<evidence type="ECO:0000256" key="10">
    <source>
        <dbReference type="ARBA" id="ARBA00023078"/>
    </source>
</evidence>
<keyword evidence="6 14" id="KW-0547">Nucleotide-binding</keyword>